<evidence type="ECO:0000259" key="1">
    <source>
        <dbReference type="Pfam" id="PF00425"/>
    </source>
</evidence>
<dbReference type="EMBL" id="CP008889">
    <property type="protein sequence ID" value="AIF40677.1"/>
    <property type="molecule type" value="Genomic_DNA"/>
</dbReference>
<keyword evidence="3" id="KW-1185">Reference proteome</keyword>
<dbReference type="Pfam" id="PF00425">
    <property type="entry name" value="Chorismate_bind"/>
    <property type="match status" value="1"/>
</dbReference>
<sequence length="363" mass="38855">MDALAASTDRALFRDVTAWDVEAVTSDPDDLEHGFQVVVQTFEGELLAARMRSVVRHPTQPWWGSAALAAPPSRPAERDVEWRSSLSRDAYCDGVERIREHIAAGDVYQVNLTRTLTTDAALDLDILFRGVLAHNPARHAARIDIAGLPQIVSASPEMYLAREGAVISSAPIKGTSTCPETMLAKDVTENVMITDLVRNDLQRVCVPGSVRVDPLLEMQQHPGLVHLVSTVWGEVCDDVTWARLLSATGPPGSVSGTPKRRALDVIESLEVGARGPYCGAIGWIDTDRGAAELAVGIRTFWQKPAGGGAAAANGHGISSPSTHFGVGAGITWDSVPAAEWDETELKAHRLLAIARGAALEETP</sequence>
<dbReference type="KEGG" id="dni:HX89_06710"/>
<dbReference type="SUPFAM" id="SSF56322">
    <property type="entry name" value="ADC synthase"/>
    <property type="match status" value="1"/>
</dbReference>
<gene>
    <name evidence="2" type="ORF">HX89_06710</name>
</gene>
<dbReference type="PRINTS" id="PR00095">
    <property type="entry name" value="ANTSNTHASEI"/>
</dbReference>
<evidence type="ECO:0000313" key="3">
    <source>
        <dbReference type="Proteomes" id="UP000027986"/>
    </source>
</evidence>
<dbReference type="PANTHER" id="PTHR11236:SF50">
    <property type="entry name" value="AMINODEOXYCHORISMATE SYNTHASE COMPONENT 1"/>
    <property type="match status" value="1"/>
</dbReference>
<dbReference type="GO" id="GO:0046820">
    <property type="term" value="F:4-amino-4-deoxychorismate synthase activity"/>
    <property type="evidence" value="ECO:0007669"/>
    <property type="project" value="TreeGrafter"/>
</dbReference>
<accession>A0A075JHB8</accession>
<dbReference type="InterPro" id="IPR019999">
    <property type="entry name" value="Anth_synth_I-like"/>
</dbReference>
<dbReference type="PANTHER" id="PTHR11236">
    <property type="entry name" value="AMINOBENZOATE/ANTHRANILATE SYNTHASE"/>
    <property type="match status" value="1"/>
</dbReference>
<evidence type="ECO:0000313" key="2">
    <source>
        <dbReference type="EMBL" id="AIF40677.1"/>
    </source>
</evidence>
<protein>
    <recommendedName>
        <fullName evidence="1">Chorismate-utilising enzyme C-terminal domain-containing protein</fullName>
    </recommendedName>
</protein>
<dbReference type="GO" id="GO:0000162">
    <property type="term" value="P:L-tryptophan biosynthetic process"/>
    <property type="evidence" value="ECO:0007669"/>
    <property type="project" value="TreeGrafter"/>
</dbReference>
<dbReference type="InterPro" id="IPR015890">
    <property type="entry name" value="Chorismate_C"/>
</dbReference>
<dbReference type="HOGENOM" id="CLU_006493_1_0_11"/>
<organism evidence="2 3">
    <name type="scientific">Dermacoccus nishinomiyaensis</name>
    <dbReference type="NCBI Taxonomy" id="1274"/>
    <lineage>
        <taxon>Bacteria</taxon>
        <taxon>Bacillati</taxon>
        <taxon>Actinomycetota</taxon>
        <taxon>Actinomycetes</taxon>
        <taxon>Micrococcales</taxon>
        <taxon>Dermacoccaceae</taxon>
        <taxon>Dermacoccus</taxon>
    </lineage>
</organism>
<dbReference type="Gene3D" id="3.60.120.10">
    <property type="entry name" value="Anthranilate synthase"/>
    <property type="match status" value="1"/>
</dbReference>
<proteinExistence type="predicted"/>
<name>A0A075JHB8_9MICO</name>
<feature type="domain" description="Chorismate-utilising enzyme C-terminal" evidence="1">
    <location>
        <begin position="88"/>
        <end position="346"/>
    </location>
</feature>
<dbReference type="InterPro" id="IPR005801">
    <property type="entry name" value="ADC_synthase"/>
</dbReference>
<reference evidence="2 3" key="1">
    <citation type="submission" date="2014-07" db="EMBL/GenBank/DDBJ databases">
        <title>Genome Sequencing of Dermacoccus nishinomiyaensis.</title>
        <authorList>
            <person name="Hong K.W."/>
            <person name="Chan K.G."/>
        </authorList>
    </citation>
    <scope>NUCLEOTIDE SEQUENCE [LARGE SCALE GENOMIC DNA]</scope>
    <source>
        <strain evidence="2 3">M25</strain>
    </source>
</reference>
<dbReference type="eggNOG" id="COG0147">
    <property type="taxonomic scope" value="Bacteria"/>
</dbReference>
<dbReference type="Proteomes" id="UP000027986">
    <property type="component" value="Chromosome"/>
</dbReference>
<dbReference type="AlphaFoldDB" id="A0A075JHB8"/>